<name>A0A8J7S5E1_9PROT</name>
<feature type="domain" description="AB hydrolase-1" evidence="1">
    <location>
        <begin position="26"/>
        <end position="277"/>
    </location>
</feature>
<dbReference type="RefSeq" id="WP_210680457.1">
    <property type="nucleotide sequence ID" value="NZ_JAGMWN010000001.1"/>
</dbReference>
<comment type="caution">
    <text evidence="2">The sequence shown here is derived from an EMBL/GenBank/DDBJ whole genome shotgun (WGS) entry which is preliminary data.</text>
</comment>
<keyword evidence="3" id="KW-1185">Reference proteome</keyword>
<dbReference type="SUPFAM" id="SSF53474">
    <property type="entry name" value="alpha/beta-Hydrolases"/>
    <property type="match status" value="1"/>
</dbReference>
<dbReference type="InterPro" id="IPR029058">
    <property type="entry name" value="AB_hydrolase_fold"/>
</dbReference>
<accession>A0A8J7S5E1</accession>
<dbReference type="Gene3D" id="3.40.50.1820">
    <property type="entry name" value="alpha/beta hydrolase"/>
    <property type="match status" value="1"/>
</dbReference>
<gene>
    <name evidence="2" type="ORF">KAJ83_02650</name>
</gene>
<dbReference type="PANTHER" id="PTHR43329">
    <property type="entry name" value="EPOXIDE HYDROLASE"/>
    <property type="match status" value="1"/>
</dbReference>
<dbReference type="InterPro" id="IPR000073">
    <property type="entry name" value="AB_hydrolase_1"/>
</dbReference>
<reference evidence="2" key="1">
    <citation type="submission" date="2021-04" db="EMBL/GenBank/DDBJ databases">
        <authorList>
            <person name="Zhang D.-C."/>
        </authorList>
    </citation>
    <scope>NUCLEOTIDE SEQUENCE</scope>
    <source>
        <strain evidence="2">CGMCC 1.15697</strain>
    </source>
</reference>
<protein>
    <submittedName>
        <fullName evidence="2">Alpha/beta hydrolase</fullName>
    </submittedName>
</protein>
<sequence length="290" mass="32003">MFDGFEDTRIDTGTVTLHVRHGGEGPPLLLLHGYPQTGAMWAPIANDLAKRFHVVVPDLRGYGRSDKPASDPRHVSYSKRAMAGDLARLMTALGHDTFQAAGHDRGGRVLHRLCRDYPERVSRAAVLDIVPTATVFETTDKTLATAYYHWFFLIQPAPFPETLIGGDPLYFLHHTLGAWGTGLSAYDPAALADYERAFADPETIRASCEDYRAAATIDLEHDAADAERRIECPLLVLWGANGLMARIYDVLGTWQSKAKQVRGHPIPGGHFLVEESPEATLEAFDTFFSS</sequence>
<dbReference type="GO" id="GO:0016787">
    <property type="term" value="F:hydrolase activity"/>
    <property type="evidence" value="ECO:0007669"/>
    <property type="project" value="UniProtKB-KW"/>
</dbReference>
<dbReference type="Proteomes" id="UP000672602">
    <property type="component" value="Unassembled WGS sequence"/>
</dbReference>
<evidence type="ECO:0000313" key="3">
    <source>
        <dbReference type="Proteomes" id="UP000672602"/>
    </source>
</evidence>
<evidence type="ECO:0000313" key="2">
    <source>
        <dbReference type="EMBL" id="MBP5855892.1"/>
    </source>
</evidence>
<dbReference type="Pfam" id="PF00561">
    <property type="entry name" value="Abhydrolase_1"/>
    <property type="match status" value="1"/>
</dbReference>
<dbReference type="AlphaFoldDB" id="A0A8J7S5E1"/>
<dbReference type="EMBL" id="JAGMWN010000001">
    <property type="protein sequence ID" value="MBP5855892.1"/>
    <property type="molecule type" value="Genomic_DNA"/>
</dbReference>
<organism evidence="2 3">
    <name type="scientific">Marivibrio halodurans</name>
    <dbReference type="NCBI Taxonomy" id="2039722"/>
    <lineage>
        <taxon>Bacteria</taxon>
        <taxon>Pseudomonadati</taxon>
        <taxon>Pseudomonadota</taxon>
        <taxon>Alphaproteobacteria</taxon>
        <taxon>Rhodospirillales</taxon>
        <taxon>Rhodospirillaceae</taxon>
        <taxon>Marivibrio</taxon>
    </lineage>
</organism>
<proteinExistence type="predicted"/>
<evidence type="ECO:0000259" key="1">
    <source>
        <dbReference type="Pfam" id="PF00561"/>
    </source>
</evidence>
<keyword evidence="2" id="KW-0378">Hydrolase</keyword>
<dbReference type="PRINTS" id="PR00111">
    <property type="entry name" value="ABHYDROLASE"/>
</dbReference>